<protein>
    <submittedName>
        <fullName evidence="2">Uncharacterized protein</fullName>
    </submittedName>
</protein>
<accession>A0ABT3VFK2</accession>
<keyword evidence="3" id="KW-1185">Reference proteome</keyword>
<proteinExistence type="predicted"/>
<dbReference type="EMBL" id="JAIFZO010000002">
    <property type="protein sequence ID" value="MCX4238326.1"/>
    <property type="molecule type" value="Genomic_DNA"/>
</dbReference>
<feature type="compositionally biased region" description="Basic residues" evidence="1">
    <location>
        <begin position="36"/>
        <end position="45"/>
    </location>
</feature>
<evidence type="ECO:0000256" key="1">
    <source>
        <dbReference type="SAM" id="MobiDB-lite"/>
    </source>
</evidence>
<name>A0ABT3VFK2_9ACTN</name>
<comment type="caution">
    <text evidence="2">The sequence shown here is derived from an EMBL/GenBank/DDBJ whole genome shotgun (WGS) entry which is preliminary data.</text>
</comment>
<evidence type="ECO:0000313" key="3">
    <source>
        <dbReference type="Proteomes" id="UP001165590"/>
    </source>
</evidence>
<organism evidence="2 3">
    <name type="scientific">Streptomyces ortus</name>
    <dbReference type="NCBI Taxonomy" id="2867268"/>
    <lineage>
        <taxon>Bacteria</taxon>
        <taxon>Bacillati</taxon>
        <taxon>Actinomycetota</taxon>
        <taxon>Actinomycetes</taxon>
        <taxon>Kitasatosporales</taxon>
        <taxon>Streptomycetaceae</taxon>
        <taxon>Streptomyces</taxon>
    </lineage>
</organism>
<dbReference type="Proteomes" id="UP001165590">
    <property type="component" value="Unassembled WGS sequence"/>
</dbReference>
<gene>
    <name evidence="2" type="ORF">K3769_37255</name>
</gene>
<evidence type="ECO:0000313" key="2">
    <source>
        <dbReference type="EMBL" id="MCX4238326.1"/>
    </source>
</evidence>
<dbReference type="RefSeq" id="WP_267030626.1">
    <property type="nucleotide sequence ID" value="NZ_JAIFZO010000002.1"/>
</dbReference>
<feature type="region of interest" description="Disordered" evidence="1">
    <location>
        <begin position="17"/>
        <end position="45"/>
    </location>
</feature>
<sequence>MPQHHGLFLQPQYTIELPELDEDEDTFSPPPPPLAQRRRGAPRAR</sequence>
<reference evidence="2" key="1">
    <citation type="journal article" date="2022" name="bioRxiv">
        <title>Discovery and biosynthetic assessment of Streptomyces ortus sp nov. isolated from a deep-sea sponge.</title>
        <authorList>
            <person name="Williams S.E."/>
        </authorList>
    </citation>
    <scope>NUCLEOTIDE SEQUENCE</scope>
    <source>
        <strain evidence="2">A15ISP2-DRY2</strain>
    </source>
</reference>